<keyword evidence="2" id="KW-1185">Reference proteome</keyword>
<organism evidence="1 2">
    <name type="scientific">Stentor coeruleus</name>
    <dbReference type="NCBI Taxonomy" id="5963"/>
    <lineage>
        <taxon>Eukaryota</taxon>
        <taxon>Sar</taxon>
        <taxon>Alveolata</taxon>
        <taxon>Ciliophora</taxon>
        <taxon>Postciliodesmatophora</taxon>
        <taxon>Heterotrichea</taxon>
        <taxon>Heterotrichida</taxon>
        <taxon>Stentoridae</taxon>
        <taxon>Stentor</taxon>
    </lineage>
</organism>
<name>A0A1R2BIA2_9CILI</name>
<gene>
    <name evidence="1" type="ORF">SteCoe_24093</name>
</gene>
<sequence>MARIAKTEVEISIGDLGRSSKTKACFNIGTGNAYISEHKEKLQNIIGQDPEEMKFYVTIPCPSAEESQKFASLLTKTLEEAKSNPGSMIGMGLKKLQMSGDEGDDEPGNDDEGVPKAFDFKITTHLNNVIITIDPCVFKDAIKGTLNFISMQAGEIIHLNSNLHIEMDTRRSIHAILSPDFINMISESALIKVTLSYDTQALILGRSVAENFNMDKKILRALGYASMYTGGLIKINFKSAENLDESIKGSLEQVVSMVSSVGQMIPPDVSQLVCGLAESSGHEVFISVLTPIFAGEIALMMRGTSQIFQSN</sequence>
<evidence type="ECO:0000313" key="1">
    <source>
        <dbReference type="EMBL" id="OMJ76517.1"/>
    </source>
</evidence>
<dbReference type="Proteomes" id="UP000187209">
    <property type="component" value="Unassembled WGS sequence"/>
</dbReference>
<reference evidence="1 2" key="1">
    <citation type="submission" date="2016-11" db="EMBL/GenBank/DDBJ databases">
        <title>The macronuclear genome of Stentor coeruleus: a giant cell with tiny introns.</title>
        <authorList>
            <person name="Slabodnick M."/>
            <person name="Ruby J.G."/>
            <person name="Reiff S.B."/>
            <person name="Swart E.C."/>
            <person name="Gosai S."/>
            <person name="Prabakaran S."/>
            <person name="Witkowska E."/>
            <person name="Larue G.E."/>
            <person name="Fisher S."/>
            <person name="Freeman R.M."/>
            <person name="Gunawardena J."/>
            <person name="Chu W."/>
            <person name="Stover N.A."/>
            <person name="Gregory B.D."/>
            <person name="Nowacki M."/>
            <person name="Derisi J."/>
            <person name="Roy S.W."/>
            <person name="Marshall W.F."/>
            <person name="Sood P."/>
        </authorList>
    </citation>
    <scope>NUCLEOTIDE SEQUENCE [LARGE SCALE GENOMIC DNA]</scope>
    <source>
        <strain evidence="1">WM001</strain>
    </source>
</reference>
<proteinExistence type="predicted"/>
<protein>
    <submittedName>
        <fullName evidence="1">Uncharacterized protein</fullName>
    </submittedName>
</protein>
<evidence type="ECO:0000313" key="2">
    <source>
        <dbReference type="Proteomes" id="UP000187209"/>
    </source>
</evidence>
<dbReference type="AlphaFoldDB" id="A0A1R2BIA2"/>
<dbReference type="EMBL" id="MPUH01000627">
    <property type="protein sequence ID" value="OMJ76517.1"/>
    <property type="molecule type" value="Genomic_DNA"/>
</dbReference>
<accession>A0A1R2BIA2</accession>
<comment type="caution">
    <text evidence="1">The sequence shown here is derived from an EMBL/GenBank/DDBJ whole genome shotgun (WGS) entry which is preliminary data.</text>
</comment>